<dbReference type="PANTHER" id="PTHR31474">
    <property type="entry name" value="HR-LIKE LESION-INDUCER"/>
    <property type="match status" value="1"/>
</dbReference>
<dbReference type="Proteomes" id="UP000315295">
    <property type="component" value="Unassembled WGS sequence"/>
</dbReference>
<dbReference type="EMBL" id="VIEB01000147">
    <property type="protein sequence ID" value="TQE04045.1"/>
    <property type="molecule type" value="Genomic_DNA"/>
</dbReference>
<organism evidence="1 2">
    <name type="scientific">Malus baccata</name>
    <name type="common">Siberian crab apple</name>
    <name type="synonym">Pyrus baccata</name>
    <dbReference type="NCBI Taxonomy" id="106549"/>
    <lineage>
        <taxon>Eukaryota</taxon>
        <taxon>Viridiplantae</taxon>
        <taxon>Streptophyta</taxon>
        <taxon>Embryophyta</taxon>
        <taxon>Tracheophyta</taxon>
        <taxon>Spermatophyta</taxon>
        <taxon>Magnoliopsida</taxon>
        <taxon>eudicotyledons</taxon>
        <taxon>Gunneridae</taxon>
        <taxon>Pentapetalae</taxon>
        <taxon>rosids</taxon>
        <taxon>fabids</taxon>
        <taxon>Rosales</taxon>
        <taxon>Rosaceae</taxon>
        <taxon>Amygdaloideae</taxon>
        <taxon>Maleae</taxon>
        <taxon>Malus</taxon>
    </lineage>
</organism>
<evidence type="ECO:0000313" key="1">
    <source>
        <dbReference type="EMBL" id="TQE04045.1"/>
    </source>
</evidence>
<comment type="caution">
    <text evidence="1">The sequence shown here is derived from an EMBL/GenBank/DDBJ whole genome shotgun (WGS) entry which is preliminary data.</text>
</comment>
<dbReference type="PANTHER" id="PTHR31474:SF4">
    <property type="entry name" value="NICOTIANA LESION-INDUCING LIKE"/>
    <property type="match status" value="1"/>
</dbReference>
<evidence type="ECO:0000313" key="2">
    <source>
        <dbReference type="Proteomes" id="UP000315295"/>
    </source>
</evidence>
<gene>
    <name evidence="1" type="ORF">C1H46_010416</name>
</gene>
<name>A0A540MZ13_MALBA</name>
<dbReference type="AlphaFoldDB" id="A0A540MZ13"/>
<reference evidence="1 2" key="1">
    <citation type="journal article" date="2019" name="G3 (Bethesda)">
        <title>Sequencing of a Wild Apple (Malus baccata) Genome Unravels the Differences Between Cultivated and Wild Apple Species Regarding Disease Resistance and Cold Tolerance.</title>
        <authorList>
            <person name="Chen X."/>
        </authorList>
    </citation>
    <scope>NUCLEOTIDE SEQUENCE [LARGE SCALE GENOMIC DNA]</scope>
    <source>
        <strain evidence="2">cv. Shandingzi</strain>
        <tissue evidence="1">Leaves</tissue>
    </source>
</reference>
<dbReference type="InterPro" id="IPR008637">
    <property type="entry name" value="HR_lesion"/>
</dbReference>
<keyword evidence="2" id="KW-1185">Reference proteome</keyword>
<sequence>MSVGSQSTDVKSRNWPLRCSDQCRVKRFNEFGVHGGPAAKDLAPKFNVFKKNLSAKLGVTIPEIDVPQSEHTWSSD</sequence>
<accession>A0A540MZ13</accession>
<protein>
    <submittedName>
        <fullName evidence="1">Uncharacterized protein</fullName>
    </submittedName>
</protein>
<proteinExistence type="predicted"/>
<dbReference type="Pfam" id="PF05514">
    <property type="entry name" value="HR_lesion"/>
    <property type="match status" value="1"/>
</dbReference>